<evidence type="ECO:0008006" key="5">
    <source>
        <dbReference type="Google" id="ProtNLM"/>
    </source>
</evidence>
<evidence type="ECO:0000256" key="1">
    <source>
        <dbReference type="SAM" id="MobiDB-lite"/>
    </source>
</evidence>
<evidence type="ECO:0000313" key="3">
    <source>
        <dbReference type="EMBL" id="MFC7295737.1"/>
    </source>
</evidence>
<organism evidence="3 4">
    <name type="scientific">Marinobacter aromaticivorans</name>
    <dbReference type="NCBI Taxonomy" id="1494078"/>
    <lineage>
        <taxon>Bacteria</taxon>
        <taxon>Pseudomonadati</taxon>
        <taxon>Pseudomonadota</taxon>
        <taxon>Gammaproteobacteria</taxon>
        <taxon>Pseudomonadales</taxon>
        <taxon>Marinobacteraceae</taxon>
        <taxon>Marinobacter</taxon>
    </lineage>
</organism>
<evidence type="ECO:0000313" key="4">
    <source>
        <dbReference type="Proteomes" id="UP001596506"/>
    </source>
</evidence>
<proteinExistence type="predicted"/>
<reference evidence="4" key="1">
    <citation type="journal article" date="2019" name="Int. J. Syst. Evol. Microbiol.">
        <title>The Global Catalogue of Microorganisms (GCM) 10K type strain sequencing project: providing services to taxonomists for standard genome sequencing and annotation.</title>
        <authorList>
            <consortium name="The Broad Institute Genomics Platform"/>
            <consortium name="The Broad Institute Genome Sequencing Center for Infectious Disease"/>
            <person name="Wu L."/>
            <person name="Ma J."/>
        </authorList>
    </citation>
    <scope>NUCLEOTIDE SEQUENCE [LARGE SCALE GENOMIC DNA]</scope>
    <source>
        <strain evidence="4">CCUG 60559</strain>
    </source>
</reference>
<gene>
    <name evidence="3" type="ORF">ACFQQA_13495</name>
</gene>
<sequence length="139" mass="15306">MPTWAMFVTQFLVTTAAVFLVLWGFWALVIRPYLDRKVAELIAVSEEIEPRVALGVKAGIADTIRELPESAWDGTVKESTRQFLKFGSGLFEHGLSSLLGDAADLERKKYRKQAPDMPADEGSPENRSKGPGSDTPPGR</sequence>
<evidence type="ECO:0000256" key="2">
    <source>
        <dbReference type="SAM" id="Phobius"/>
    </source>
</evidence>
<name>A0ABW2IXM0_9GAMM</name>
<dbReference type="Proteomes" id="UP001596506">
    <property type="component" value="Unassembled WGS sequence"/>
</dbReference>
<keyword evidence="2" id="KW-1133">Transmembrane helix</keyword>
<comment type="caution">
    <text evidence="3">The sequence shown here is derived from an EMBL/GenBank/DDBJ whole genome shotgun (WGS) entry which is preliminary data.</text>
</comment>
<dbReference type="RefSeq" id="WP_227521049.1">
    <property type="nucleotide sequence ID" value="NZ_JBHTBD010000005.1"/>
</dbReference>
<feature type="transmembrane region" description="Helical" evidence="2">
    <location>
        <begin position="6"/>
        <end position="29"/>
    </location>
</feature>
<keyword evidence="2" id="KW-0472">Membrane</keyword>
<protein>
    <recommendedName>
        <fullName evidence="5">DUF948 domain-containing protein</fullName>
    </recommendedName>
</protein>
<accession>A0ABW2IXM0</accession>
<keyword evidence="2" id="KW-0812">Transmembrane</keyword>
<keyword evidence="4" id="KW-1185">Reference proteome</keyword>
<dbReference type="EMBL" id="JBHTBD010000005">
    <property type="protein sequence ID" value="MFC7295737.1"/>
    <property type="molecule type" value="Genomic_DNA"/>
</dbReference>
<feature type="region of interest" description="Disordered" evidence="1">
    <location>
        <begin position="109"/>
        <end position="139"/>
    </location>
</feature>